<dbReference type="EMBL" id="JACRSU010000003">
    <property type="protein sequence ID" value="MBC8540963.1"/>
    <property type="molecule type" value="Genomic_DNA"/>
</dbReference>
<keyword evidence="1" id="KW-0547">Nucleotide-binding</keyword>
<dbReference type="Pfam" id="PF22042">
    <property type="entry name" value="EF-G_D2"/>
    <property type="match status" value="1"/>
</dbReference>
<dbReference type="AlphaFoldDB" id="A0A926HZ08"/>
<dbReference type="Gene3D" id="3.40.50.300">
    <property type="entry name" value="P-loop containing nucleotide triphosphate hydrolases"/>
    <property type="match status" value="1"/>
</dbReference>
<dbReference type="Gene3D" id="3.30.70.870">
    <property type="entry name" value="Elongation Factor G (Translational Gtpase), domain 3"/>
    <property type="match status" value="1"/>
</dbReference>
<dbReference type="GO" id="GO:0003924">
    <property type="term" value="F:GTPase activity"/>
    <property type="evidence" value="ECO:0007669"/>
    <property type="project" value="InterPro"/>
</dbReference>
<dbReference type="Gene3D" id="2.40.30.10">
    <property type="entry name" value="Translation factors"/>
    <property type="match status" value="1"/>
</dbReference>
<dbReference type="GO" id="GO:0032790">
    <property type="term" value="P:ribosome disassembly"/>
    <property type="evidence" value="ECO:0007669"/>
    <property type="project" value="TreeGrafter"/>
</dbReference>
<dbReference type="NCBIfam" id="TIGR00231">
    <property type="entry name" value="small_GTP"/>
    <property type="match status" value="1"/>
</dbReference>
<reference evidence="5" key="1">
    <citation type="submission" date="2020-08" db="EMBL/GenBank/DDBJ databases">
        <title>Genome public.</title>
        <authorList>
            <person name="Liu C."/>
            <person name="Sun Q."/>
        </authorList>
    </citation>
    <scope>NUCLEOTIDE SEQUENCE</scope>
    <source>
        <strain evidence="5">H8</strain>
    </source>
</reference>
<dbReference type="PROSITE" id="PS00301">
    <property type="entry name" value="G_TR_1"/>
    <property type="match status" value="1"/>
</dbReference>
<dbReference type="PANTHER" id="PTHR43261">
    <property type="entry name" value="TRANSLATION ELONGATION FACTOR G-RELATED"/>
    <property type="match status" value="1"/>
</dbReference>
<dbReference type="InterPro" id="IPR000640">
    <property type="entry name" value="EFG_V-like"/>
</dbReference>
<dbReference type="InterPro" id="IPR005517">
    <property type="entry name" value="Transl_elong_EFG/EF2_IV"/>
</dbReference>
<dbReference type="PROSITE" id="PS51722">
    <property type="entry name" value="G_TR_2"/>
    <property type="match status" value="1"/>
</dbReference>
<dbReference type="InterPro" id="IPR031157">
    <property type="entry name" value="G_TR_CS"/>
</dbReference>
<dbReference type="InterPro" id="IPR027417">
    <property type="entry name" value="P-loop_NTPase"/>
</dbReference>
<protein>
    <submittedName>
        <fullName evidence="5">TetM/TetW/TetO/TetS family tetracycline resistance ribosomal protection protein</fullName>
    </submittedName>
</protein>
<dbReference type="GO" id="GO:0005525">
    <property type="term" value="F:GTP binding"/>
    <property type="evidence" value="ECO:0007669"/>
    <property type="project" value="UniProtKB-KW"/>
</dbReference>
<dbReference type="PRINTS" id="PR00315">
    <property type="entry name" value="ELONGATNFCT"/>
</dbReference>
<dbReference type="PANTHER" id="PTHR43261:SF1">
    <property type="entry name" value="RIBOSOME-RELEASING FACTOR 2, MITOCHONDRIAL"/>
    <property type="match status" value="1"/>
</dbReference>
<comment type="caution">
    <text evidence="5">The sequence shown here is derived from an EMBL/GenBank/DDBJ whole genome shotgun (WGS) entry which is preliminary data.</text>
</comment>
<dbReference type="SUPFAM" id="SSF50447">
    <property type="entry name" value="Translation proteins"/>
    <property type="match status" value="1"/>
</dbReference>
<keyword evidence="3" id="KW-0342">GTP-binding</keyword>
<dbReference type="GO" id="GO:0006412">
    <property type="term" value="P:translation"/>
    <property type="evidence" value="ECO:0007669"/>
    <property type="project" value="UniProtKB-KW"/>
</dbReference>
<dbReference type="SMART" id="SM00838">
    <property type="entry name" value="EFG_C"/>
    <property type="match status" value="1"/>
</dbReference>
<evidence type="ECO:0000313" key="6">
    <source>
        <dbReference type="Proteomes" id="UP000611762"/>
    </source>
</evidence>
<dbReference type="PRINTS" id="PR01037">
    <property type="entry name" value="TCRTETOQM"/>
</dbReference>
<organism evidence="5 6">
    <name type="scientific">Congzhengia minquanensis</name>
    <dbReference type="NCBI Taxonomy" id="2763657"/>
    <lineage>
        <taxon>Bacteria</taxon>
        <taxon>Bacillati</taxon>
        <taxon>Bacillota</taxon>
        <taxon>Clostridia</taxon>
        <taxon>Eubacteriales</taxon>
        <taxon>Oscillospiraceae</taxon>
        <taxon>Congzhengia</taxon>
    </lineage>
</organism>
<evidence type="ECO:0000256" key="3">
    <source>
        <dbReference type="ARBA" id="ARBA00023134"/>
    </source>
</evidence>
<dbReference type="InterPro" id="IPR014721">
    <property type="entry name" value="Ribsml_uS5_D2-typ_fold_subgr"/>
</dbReference>
<evidence type="ECO:0000259" key="4">
    <source>
        <dbReference type="PROSITE" id="PS51722"/>
    </source>
</evidence>
<feature type="domain" description="Tr-type G" evidence="4">
    <location>
        <begin position="1"/>
        <end position="248"/>
    </location>
</feature>
<keyword evidence="6" id="KW-1185">Reference proteome</keyword>
<dbReference type="Gene3D" id="3.30.230.10">
    <property type="match status" value="1"/>
</dbReference>
<dbReference type="RefSeq" id="WP_249312758.1">
    <property type="nucleotide sequence ID" value="NZ_JACRSU010000003.1"/>
</dbReference>
<dbReference type="InterPro" id="IPR035647">
    <property type="entry name" value="EFG_III/V"/>
</dbReference>
<evidence type="ECO:0000256" key="1">
    <source>
        <dbReference type="ARBA" id="ARBA00022741"/>
    </source>
</evidence>
<dbReference type="InterPro" id="IPR041095">
    <property type="entry name" value="EFG_II"/>
</dbReference>
<sequence length="659" mass="71282">MKTFNIGLLAHVDAGKTTLTEQLLYAGGAVRNLGSVDSGTAKTDFLEIEKQRGISVVSSAARIELPEKDVAVNLIDTPGHADFSASVERALYILDAAVLVVSAVEGIEAQTELILDALKKTKTPTIVFINKIDRAGSDVAGVLKALEKQAGGCLFMSEVTDEGSRECSAQNRSGDAFFEAVCEFVADADDAFALKYLEESVTERQAWLSVTQLFLKGEAMPVFCGSAQLGMGVSQLLSFVAETADSSGGKAALGGAVQNADEPILSGIVYKVTHDKSMGKIAHLRLFSGEVKSRGEITVSSFPERQKVTQVRRYVGEKFTDIGLLSAGDVGAVCGLSHVKAGDTVGKAWKAQNLAFSTPFLSVQASLTEEGDIRPLIAAFEELSDEEPSLSMQYESGEKELIISVAGKIQLEILTAVIKERFGLNVLFSPPTVIYKETIQKSGTGFDAYTMPKPCWAVVSLDFEPLPLGSGFVYDKGNVPNDQMFYRYQRHVETAVKETLAQGLYGWEVTDLKVTLSGGEHHTVHTHPLDFFLCTPIAVMKGLKNCGTRLLEPYQKLVVSVPEEFSGKIIGDIIAMRGICENQTIADGRFLLEATVPAAESLDYSTVLLHKTGGKGTLRARFCGYRPCPEGFTAETKRRGVNPLDRDKWILTRRSAMGK</sequence>
<dbReference type="SMART" id="SM00889">
    <property type="entry name" value="EFG_IV"/>
    <property type="match status" value="1"/>
</dbReference>
<name>A0A926HZ08_9FIRM</name>
<dbReference type="InterPro" id="IPR005225">
    <property type="entry name" value="Small_GTP-bd"/>
</dbReference>
<dbReference type="Pfam" id="PF03764">
    <property type="entry name" value="EFG_IV"/>
    <property type="match status" value="1"/>
</dbReference>
<gene>
    <name evidence="5" type="ORF">H8698_08240</name>
</gene>
<dbReference type="SUPFAM" id="SSF54980">
    <property type="entry name" value="EF-G C-terminal domain-like"/>
    <property type="match status" value="2"/>
</dbReference>
<evidence type="ECO:0000256" key="2">
    <source>
        <dbReference type="ARBA" id="ARBA00022917"/>
    </source>
</evidence>
<dbReference type="InterPro" id="IPR009000">
    <property type="entry name" value="Transl_B-barrel_sf"/>
</dbReference>
<dbReference type="Proteomes" id="UP000611762">
    <property type="component" value="Unassembled WGS sequence"/>
</dbReference>
<dbReference type="InterPro" id="IPR000795">
    <property type="entry name" value="T_Tr_GTP-bd_dom"/>
</dbReference>
<dbReference type="Pfam" id="PF00009">
    <property type="entry name" value="GTP_EFTU"/>
    <property type="match status" value="1"/>
</dbReference>
<proteinExistence type="predicted"/>
<dbReference type="SUPFAM" id="SSF52540">
    <property type="entry name" value="P-loop containing nucleoside triphosphate hydrolases"/>
    <property type="match status" value="1"/>
</dbReference>
<dbReference type="Pfam" id="PF00679">
    <property type="entry name" value="EFG_C"/>
    <property type="match status" value="1"/>
</dbReference>
<dbReference type="CDD" id="cd01514">
    <property type="entry name" value="Elongation_Factor_C"/>
    <property type="match status" value="1"/>
</dbReference>
<dbReference type="InterPro" id="IPR053905">
    <property type="entry name" value="EF-G-like_DII"/>
</dbReference>
<dbReference type="Gene3D" id="3.30.70.240">
    <property type="match status" value="1"/>
</dbReference>
<evidence type="ECO:0000313" key="5">
    <source>
        <dbReference type="EMBL" id="MBC8540963.1"/>
    </source>
</evidence>
<dbReference type="SUPFAM" id="SSF54211">
    <property type="entry name" value="Ribosomal protein S5 domain 2-like"/>
    <property type="match status" value="1"/>
</dbReference>
<accession>A0A926HZ08</accession>
<dbReference type="Pfam" id="PF14492">
    <property type="entry name" value="EFG_III"/>
    <property type="match status" value="1"/>
</dbReference>
<keyword evidence="2" id="KW-0648">Protein biosynthesis</keyword>
<dbReference type="InterPro" id="IPR020568">
    <property type="entry name" value="Ribosomal_Su5_D2-typ_SF"/>
</dbReference>